<comment type="subcellular location">
    <subcellularLocation>
        <location evidence="1">Nucleus</location>
    </subcellularLocation>
</comment>
<dbReference type="GO" id="GO:0120231">
    <property type="term" value="C:DNA recombinase auxiliary factor complex"/>
    <property type="evidence" value="ECO:0007669"/>
    <property type="project" value="TreeGrafter"/>
</dbReference>
<dbReference type="OrthoDB" id="272266at2759"/>
<feature type="compositionally biased region" description="Low complexity" evidence="7">
    <location>
        <begin position="30"/>
        <end position="40"/>
    </location>
</feature>
<keyword evidence="4" id="KW-0539">Nucleus</keyword>
<evidence type="ECO:0000256" key="3">
    <source>
        <dbReference type="ARBA" id="ARBA00023172"/>
    </source>
</evidence>
<keyword evidence="3" id="KW-0233">DNA recombination</keyword>
<proteinExistence type="inferred from homology"/>
<dbReference type="GO" id="GO:0007129">
    <property type="term" value="P:homologous chromosome pairing at meiosis"/>
    <property type="evidence" value="ECO:0007669"/>
    <property type="project" value="TreeGrafter"/>
</dbReference>
<evidence type="ECO:0000256" key="1">
    <source>
        <dbReference type="ARBA" id="ARBA00004123"/>
    </source>
</evidence>
<dbReference type="GO" id="GO:0000794">
    <property type="term" value="C:condensed nuclear chromosome"/>
    <property type="evidence" value="ECO:0007669"/>
    <property type="project" value="TreeGrafter"/>
</dbReference>
<accession>A0A5N6JX06</accession>
<keyword evidence="5" id="KW-0469">Meiosis</keyword>
<evidence type="ECO:0000256" key="5">
    <source>
        <dbReference type="ARBA" id="ARBA00023254"/>
    </source>
</evidence>
<protein>
    <recommendedName>
        <fullName evidence="8">Homologous-pairing protein 2 winged helix domain-containing protein</fullName>
    </recommendedName>
</protein>
<gene>
    <name evidence="9" type="ORF">EYC80_007798</name>
</gene>
<reference evidence="9 10" key="1">
    <citation type="submission" date="2019-06" db="EMBL/GenBank/DDBJ databases">
        <title>Genome Sequence of the Brown Rot Fungal Pathogen Monilinia laxa.</title>
        <authorList>
            <person name="De Miccolis Angelini R.M."/>
            <person name="Landi L."/>
            <person name="Abate D."/>
            <person name="Pollastro S."/>
            <person name="Romanazzi G."/>
            <person name="Faretra F."/>
        </authorList>
    </citation>
    <scope>NUCLEOTIDE SEQUENCE [LARGE SCALE GENOMIC DNA]</scope>
    <source>
        <strain evidence="9 10">Mlax316</strain>
    </source>
</reference>
<evidence type="ECO:0000313" key="10">
    <source>
        <dbReference type="Proteomes" id="UP000326757"/>
    </source>
</evidence>
<evidence type="ECO:0000256" key="7">
    <source>
        <dbReference type="SAM" id="MobiDB-lite"/>
    </source>
</evidence>
<dbReference type="PANTHER" id="PTHR15938:SF0">
    <property type="entry name" value="HOMOLOGOUS-PAIRING PROTEIN 2 HOMOLOG"/>
    <property type="match status" value="1"/>
</dbReference>
<dbReference type="PANTHER" id="PTHR15938">
    <property type="entry name" value="TBP-1 INTERACTING PROTEIN"/>
    <property type="match status" value="1"/>
</dbReference>
<dbReference type="Gene3D" id="1.10.10.10">
    <property type="entry name" value="Winged helix-like DNA-binding domain superfamily/Winged helix DNA-binding domain"/>
    <property type="match status" value="1"/>
</dbReference>
<evidence type="ECO:0000256" key="2">
    <source>
        <dbReference type="ARBA" id="ARBA00007922"/>
    </source>
</evidence>
<comment type="similarity">
    <text evidence="2">Belongs to the HOP2 family.</text>
</comment>
<dbReference type="InterPro" id="IPR010776">
    <property type="entry name" value="Hop2_WH_dom"/>
</dbReference>
<feature type="region of interest" description="Disordered" evidence="7">
    <location>
        <begin position="30"/>
        <end position="86"/>
    </location>
</feature>
<feature type="coiled-coil region" evidence="6">
    <location>
        <begin position="197"/>
        <end position="261"/>
    </location>
</feature>
<name>A0A5N6JX06_MONLA</name>
<dbReference type="GO" id="GO:0120230">
    <property type="term" value="F:recombinase activator activity"/>
    <property type="evidence" value="ECO:0007669"/>
    <property type="project" value="TreeGrafter"/>
</dbReference>
<feature type="compositionally biased region" description="Basic and acidic residues" evidence="7">
    <location>
        <begin position="67"/>
        <end position="86"/>
    </location>
</feature>
<comment type="caution">
    <text evidence="9">The sequence shown here is derived from an EMBL/GenBank/DDBJ whole genome shotgun (WGS) entry which is preliminary data.</text>
</comment>
<dbReference type="AlphaFoldDB" id="A0A5N6JX06"/>
<dbReference type="Pfam" id="PF07106">
    <property type="entry name" value="WHD_TBPIP"/>
    <property type="match status" value="1"/>
</dbReference>
<evidence type="ECO:0000256" key="4">
    <source>
        <dbReference type="ARBA" id="ARBA00023242"/>
    </source>
</evidence>
<dbReference type="EMBL" id="VIGI01000012">
    <property type="protein sequence ID" value="KAB8293489.1"/>
    <property type="molecule type" value="Genomic_DNA"/>
</dbReference>
<dbReference type="Proteomes" id="UP000326757">
    <property type="component" value="Unassembled WGS sequence"/>
</dbReference>
<sequence length="320" mass="35398">MPPKRKKSVVDYSTEPPVLDDNFDVASVASVPSTASATPVKPKAKRPKVEKADKVEKVKAPSKAKTPSKEKASPKEKEDKKEIKDVKAKVVAKEVKESKETKVIGKDGKEKIKAVTGDEAQEVLMEYLTRENRPFSAGDVSGNLHGKVTKTLTDKILKELANAGLINGKGTNGDGKGSQWVYWPLQEPNSSLSPEDLANMDTEIDNLRAKMPELKMEVKKLGIKLAGLKSEIGVQELRDRIEKLEEGKREKEAKLTALKSGGAKVVKKEEVDRVGREYNYWLKMKGTRKRGFLAVEGMLLEGMSREDIWEKAGIEGDEDL</sequence>
<feature type="domain" description="Homologous-pairing protein 2 winged helix" evidence="8">
    <location>
        <begin position="119"/>
        <end position="169"/>
    </location>
</feature>
<dbReference type="InterPro" id="IPR036388">
    <property type="entry name" value="WH-like_DNA-bd_sf"/>
</dbReference>
<keyword evidence="6" id="KW-0175">Coiled coil</keyword>
<evidence type="ECO:0000313" key="9">
    <source>
        <dbReference type="EMBL" id="KAB8293489.1"/>
    </source>
</evidence>
<evidence type="ECO:0000256" key="6">
    <source>
        <dbReference type="SAM" id="Coils"/>
    </source>
</evidence>
<keyword evidence="10" id="KW-1185">Reference proteome</keyword>
<feature type="compositionally biased region" description="Basic and acidic residues" evidence="7">
    <location>
        <begin position="47"/>
        <end position="59"/>
    </location>
</feature>
<organism evidence="9 10">
    <name type="scientific">Monilinia laxa</name>
    <name type="common">Brown rot fungus</name>
    <name type="synonym">Sclerotinia laxa</name>
    <dbReference type="NCBI Taxonomy" id="61186"/>
    <lineage>
        <taxon>Eukaryota</taxon>
        <taxon>Fungi</taxon>
        <taxon>Dikarya</taxon>
        <taxon>Ascomycota</taxon>
        <taxon>Pezizomycotina</taxon>
        <taxon>Leotiomycetes</taxon>
        <taxon>Helotiales</taxon>
        <taxon>Sclerotiniaceae</taxon>
        <taxon>Monilinia</taxon>
    </lineage>
</organism>
<evidence type="ECO:0000259" key="8">
    <source>
        <dbReference type="Pfam" id="PF07106"/>
    </source>
</evidence>
<dbReference type="GO" id="GO:0000709">
    <property type="term" value="P:meiotic joint molecule formation"/>
    <property type="evidence" value="ECO:0007669"/>
    <property type="project" value="TreeGrafter"/>
</dbReference>
<dbReference type="GO" id="GO:0003690">
    <property type="term" value="F:double-stranded DNA binding"/>
    <property type="evidence" value="ECO:0007669"/>
    <property type="project" value="TreeGrafter"/>
</dbReference>
<dbReference type="GO" id="GO:0010774">
    <property type="term" value="P:meiotic strand invasion involved in reciprocal meiotic recombination"/>
    <property type="evidence" value="ECO:0007669"/>
    <property type="project" value="TreeGrafter"/>
</dbReference>